<dbReference type="PANTHER" id="PTHR46401:SF2">
    <property type="entry name" value="GLYCOSYLTRANSFERASE WBBK-RELATED"/>
    <property type="match status" value="1"/>
</dbReference>
<evidence type="ECO:0008006" key="6">
    <source>
        <dbReference type="Google" id="ProtNLM"/>
    </source>
</evidence>
<dbReference type="Gene3D" id="3.40.50.2000">
    <property type="entry name" value="Glycogen Phosphorylase B"/>
    <property type="match status" value="2"/>
</dbReference>
<organism evidence="4 5">
    <name type="scientific">Candidatus Roizmanbacteria bacterium CG10_big_fil_rev_8_21_14_0_10_45_7</name>
    <dbReference type="NCBI Taxonomy" id="1974854"/>
    <lineage>
        <taxon>Bacteria</taxon>
        <taxon>Candidatus Roizmaniibacteriota</taxon>
    </lineage>
</organism>
<dbReference type="InterPro" id="IPR001296">
    <property type="entry name" value="Glyco_trans_1"/>
</dbReference>
<sequence>MHLKRLAIDVRLWNQGGVGRYIRNLVKELHAIKPAYSITLIARPEEAAQVAEAAPSFHLLTSTARWHSYSEQVSWLTQLYSYHFDLVHFPYVSHPVLYQKPFVITIHDVTMFTHATGAASTKSQPHYFLKQKAYRVVLAHGLRSSKTIIVPTHTVEEELTHVFHVPQERIMVTYEGVDADLAQAKAVKTFVPARDFYLYVGNCYPHKNTELLLRLAQGAKHPFVLVVSDDLFTDRMLMRAQELGVEKKISVVRKVEDSVLKYLYQHARALVFPSFKEGFGLPIVEAAYFNCPLAVSDIPAFREIAPPGTVFFDPHSYEQSQKALDTLPTHVNTSYPTSYMAQFSFLTMAKQTAEIYETRNCL</sequence>
<feature type="domain" description="Glycosyl transferase family 1" evidence="2">
    <location>
        <begin position="192"/>
        <end position="327"/>
    </location>
</feature>
<protein>
    <recommendedName>
        <fullName evidence="6">Glycosyltransferase family 1 protein</fullName>
    </recommendedName>
</protein>
<dbReference type="Proteomes" id="UP000231569">
    <property type="component" value="Unassembled WGS sequence"/>
</dbReference>
<dbReference type="EMBL" id="PFEE01000041">
    <property type="protein sequence ID" value="PJE63697.1"/>
    <property type="molecule type" value="Genomic_DNA"/>
</dbReference>
<dbReference type="Pfam" id="PF13439">
    <property type="entry name" value="Glyco_transf_4"/>
    <property type="match status" value="1"/>
</dbReference>
<dbReference type="GO" id="GO:0016757">
    <property type="term" value="F:glycosyltransferase activity"/>
    <property type="evidence" value="ECO:0007669"/>
    <property type="project" value="InterPro"/>
</dbReference>
<evidence type="ECO:0000313" key="5">
    <source>
        <dbReference type="Proteomes" id="UP000231569"/>
    </source>
</evidence>
<name>A0A2M8KUT6_9BACT</name>
<gene>
    <name evidence="4" type="ORF">COU89_01910</name>
</gene>
<evidence type="ECO:0000256" key="1">
    <source>
        <dbReference type="ARBA" id="ARBA00022679"/>
    </source>
</evidence>
<reference evidence="5" key="1">
    <citation type="submission" date="2017-09" db="EMBL/GenBank/DDBJ databases">
        <title>Depth-based differentiation of microbial function through sediment-hosted aquifers and enrichment of novel symbionts in the deep terrestrial subsurface.</title>
        <authorList>
            <person name="Probst A.J."/>
            <person name="Ladd B."/>
            <person name="Jarett J.K."/>
            <person name="Geller-Mcgrath D.E."/>
            <person name="Sieber C.M.K."/>
            <person name="Emerson J.B."/>
            <person name="Anantharaman K."/>
            <person name="Thomas B.C."/>
            <person name="Malmstrom R."/>
            <person name="Stieglmeier M."/>
            <person name="Klingl A."/>
            <person name="Woyke T."/>
            <person name="Ryan C.M."/>
            <person name="Banfield J.F."/>
        </authorList>
    </citation>
    <scope>NUCLEOTIDE SEQUENCE [LARGE SCALE GENOMIC DNA]</scope>
</reference>
<evidence type="ECO:0000313" key="4">
    <source>
        <dbReference type="EMBL" id="PJE63697.1"/>
    </source>
</evidence>
<evidence type="ECO:0000259" key="2">
    <source>
        <dbReference type="Pfam" id="PF00534"/>
    </source>
</evidence>
<feature type="domain" description="Glycosyltransferase subfamily 4-like N-terminal" evidence="3">
    <location>
        <begin position="16"/>
        <end position="180"/>
    </location>
</feature>
<dbReference type="SUPFAM" id="SSF53756">
    <property type="entry name" value="UDP-Glycosyltransferase/glycogen phosphorylase"/>
    <property type="match status" value="1"/>
</dbReference>
<dbReference type="PANTHER" id="PTHR46401">
    <property type="entry name" value="GLYCOSYLTRANSFERASE WBBK-RELATED"/>
    <property type="match status" value="1"/>
</dbReference>
<dbReference type="InterPro" id="IPR028098">
    <property type="entry name" value="Glyco_trans_4-like_N"/>
</dbReference>
<dbReference type="Pfam" id="PF00534">
    <property type="entry name" value="Glycos_transf_1"/>
    <property type="match status" value="1"/>
</dbReference>
<keyword evidence="1" id="KW-0808">Transferase</keyword>
<accession>A0A2M8KUT6</accession>
<dbReference type="AlphaFoldDB" id="A0A2M8KUT6"/>
<comment type="caution">
    <text evidence="4">The sequence shown here is derived from an EMBL/GenBank/DDBJ whole genome shotgun (WGS) entry which is preliminary data.</text>
</comment>
<dbReference type="CDD" id="cd03809">
    <property type="entry name" value="GT4_MtfB-like"/>
    <property type="match status" value="1"/>
</dbReference>
<proteinExistence type="predicted"/>
<evidence type="ECO:0000259" key="3">
    <source>
        <dbReference type="Pfam" id="PF13439"/>
    </source>
</evidence>
<dbReference type="GO" id="GO:0009103">
    <property type="term" value="P:lipopolysaccharide biosynthetic process"/>
    <property type="evidence" value="ECO:0007669"/>
    <property type="project" value="TreeGrafter"/>
</dbReference>